<keyword evidence="10" id="KW-1185">Reference proteome</keyword>
<keyword evidence="5 8" id="KW-0704">Schiff base</keyword>
<feature type="active site" description="Proton donor/acceptor" evidence="8">
    <location>
        <position position="200"/>
    </location>
</feature>
<comment type="catalytic activity">
    <reaction evidence="7">
        <text>2-deoxy-D-ribose 5-phosphate = D-glyceraldehyde 3-phosphate + acetaldehyde</text>
        <dbReference type="Rhea" id="RHEA:12821"/>
        <dbReference type="ChEBI" id="CHEBI:15343"/>
        <dbReference type="ChEBI" id="CHEBI:59776"/>
        <dbReference type="ChEBI" id="CHEBI:62877"/>
        <dbReference type="EC" id="4.1.2.4"/>
    </reaction>
</comment>
<comment type="caution">
    <text evidence="9">The sequence shown here is derived from an EMBL/GenBank/DDBJ whole genome shotgun (WGS) entry which is preliminary data.</text>
</comment>
<sequence>MSTISVSLTDIAKMIDHSLLHPTMTDSDLEEGCALAKKLNLATVCVKPYATKAARELLQDSEVMVCAVIGFPHGNSTTGVKVYETQEAVKDGAEEIDMVVNVGKVLGGDWDYVRSEIDAVNHASVSGNAILKVIFETDFLQVHHIKRLCEICSEIGVGFVKTSTGYGMVKQPNGMYNYVGATIEHLEVMRDNVSGNVQIKASGGVRTLDEVLTVRSLGVTRIGATASEAILEEAKKRGISDKQSTQVTYAYGLSNKK</sequence>
<dbReference type="CDD" id="cd00959">
    <property type="entry name" value="DeoC"/>
    <property type="match status" value="1"/>
</dbReference>
<dbReference type="InterPro" id="IPR011343">
    <property type="entry name" value="DeoC"/>
</dbReference>
<evidence type="ECO:0000256" key="5">
    <source>
        <dbReference type="ARBA" id="ARBA00023270"/>
    </source>
</evidence>
<proteinExistence type="inferred from homology"/>
<dbReference type="SMART" id="SM01133">
    <property type="entry name" value="DeoC"/>
    <property type="match status" value="1"/>
</dbReference>
<dbReference type="GO" id="GO:0046386">
    <property type="term" value="P:deoxyribose phosphate catabolic process"/>
    <property type="evidence" value="ECO:0007669"/>
    <property type="project" value="UniProtKB-UniPathway"/>
</dbReference>
<evidence type="ECO:0000256" key="8">
    <source>
        <dbReference type="PIRSR" id="PIRSR001357-50"/>
    </source>
</evidence>
<dbReference type="NCBIfam" id="TIGR00126">
    <property type="entry name" value="deoC"/>
    <property type="match status" value="1"/>
</dbReference>
<dbReference type="Proteomes" id="UP000654370">
    <property type="component" value="Unassembled WGS sequence"/>
</dbReference>
<dbReference type="UniPathway" id="UPA00002">
    <property type="reaction ID" value="UER00468"/>
</dbReference>
<keyword evidence="3" id="KW-0963">Cytoplasm</keyword>
<dbReference type="GO" id="GO:0004139">
    <property type="term" value="F:deoxyribose-phosphate aldolase activity"/>
    <property type="evidence" value="ECO:0007669"/>
    <property type="project" value="UniProtKB-EC"/>
</dbReference>
<dbReference type="PIRSF" id="PIRSF001357">
    <property type="entry name" value="DeoC"/>
    <property type="match status" value="1"/>
</dbReference>
<comment type="similarity">
    <text evidence="1">Belongs to the DeoC/FbaB aldolase family. DeoC type 1 subfamily.</text>
</comment>
<evidence type="ECO:0000256" key="3">
    <source>
        <dbReference type="ARBA" id="ARBA00022490"/>
    </source>
</evidence>
<evidence type="ECO:0000256" key="6">
    <source>
        <dbReference type="ARBA" id="ARBA00032755"/>
    </source>
</evidence>
<dbReference type="Pfam" id="PF01791">
    <property type="entry name" value="DeoC"/>
    <property type="match status" value="1"/>
</dbReference>
<reference evidence="9" key="1">
    <citation type="submission" date="2020-12" db="EMBL/GenBank/DDBJ databases">
        <title>Metabolic potential, ecology and presence of endohyphal bacteria is reflected in genomic diversity of Mucoromycotina.</title>
        <authorList>
            <person name="Muszewska A."/>
            <person name="Okrasinska A."/>
            <person name="Steczkiewicz K."/>
            <person name="Drgas O."/>
            <person name="Orlowska M."/>
            <person name="Perlinska-Lenart U."/>
            <person name="Aleksandrzak-Piekarczyk T."/>
            <person name="Szatraj K."/>
            <person name="Zielenkiewicz U."/>
            <person name="Pilsyk S."/>
            <person name="Malc E."/>
            <person name="Mieczkowski P."/>
            <person name="Kruszewska J.S."/>
            <person name="Biernat P."/>
            <person name="Pawlowska J."/>
        </authorList>
    </citation>
    <scope>NUCLEOTIDE SEQUENCE</scope>
    <source>
        <strain evidence="9">WA0000067209</strain>
    </source>
</reference>
<dbReference type="OrthoDB" id="70823at2759"/>
<dbReference type="GO" id="GO:0016052">
    <property type="term" value="P:carbohydrate catabolic process"/>
    <property type="evidence" value="ECO:0007669"/>
    <property type="project" value="TreeGrafter"/>
</dbReference>
<feature type="active site" description="Schiff-base intermediate with acetaldehyde" evidence="8">
    <location>
        <position position="161"/>
    </location>
</feature>
<dbReference type="Gene3D" id="3.20.20.70">
    <property type="entry name" value="Aldolase class I"/>
    <property type="match status" value="1"/>
</dbReference>
<dbReference type="PANTHER" id="PTHR10889:SF1">
    <property type="entry name" value="DEOXYRIBOSE-PHOSPHATE ALDOLASE"/>
    <property type="match status" value="1"/>
</dbReference>
<dbReference type="PANTHER" id="PTHR10889">
    <property type="entry name" value="DEOXYRIBOSE-PHOSPHATE ALDOLASE"/>
    <property type="match status" value="1"/>
</dbReference>
<dbReference type="EMBL" id="JAEPQZ010000018">
    <property type="protein sequence ID" value="KAG2172073.1"/>
    <property type="molecule type" value="Genomic_DNA"/>
</dbReference>
<accession>A0A8H7U9T6</accession>
<protein>
    <recommendedName>
        <fullName evidence="2">deoxyribose-phosphate aldolase</fullName>
        <ecNumber evidence="2">4.1.2.4</ecNumber>
    </recommendedName>
    <alternativeName>
        <fullName evidence="6">2-deoxy-D-ribose 5-phosphate aldolase</fullName>
    </alternativeName>
</protein>
<dbReference type="InterPro" id="IPR028581">
    <property type="entry name" value="DeoC_typeI"/>
</dbReference>
<evidence type="ECO:0000313" key="9">
    <source>
        <dbReference type="EMBL" id="KAG2172073.1"/>
    </source>
</evidence>
<dbReference type="SUPFAM" id="SSF51569">
    <property type="entry name" value="Aldolase"/>
    <property type="match status" value="1"/>
</dbReference>
<evidence type="ECO:0000256" key="1">
    <source>
        <dbReference type="ARBA" id="ARBA00010936"/>
    </source>
</evidence>
<dbReference type="InterPro" id="IPR002915">
    <property type="entry name" value="DeoC/FbaB/LacD_aldolase"/>
</dbReference>
<evidence type="ECO:0000256" key="2">
    <source>
        <dbReference type="ARBA" id="ARBA00012515"/>
    </source>
</evidence>
<evidence type="ECO:0000256" key="7">
    <source>
        <dbReference type="ARBA" id="ARBA00048791"/>
    </source>
</evidence>
<name>A0A8H7U9T6_MORIS</name>
<dbReference type="HAMAP" id="MF_00114">
    <property type="entry name" value="DeoC_type1"/>
    <property type="match status" value="1"/>
</dbReference>
<evidence type="ECO:0000313" key="10">
    <source>
        <dbReference type="Proteomes" id="UP000654370"/>
    </source>
</evidence>
<dbReference type="FunFam" id="3.20.20.70:FF:000044">
    <property type="entry name" value="Deoxyribose-phosphate aldolase"/>
    <property type="match status" value="1"/>
</dbReference>
<dbReference type="InterPro" id="IPR013785">
    <property type="entry name" value="Aldolase_TIM"/>
</dbReference>
<evidence type="ECO:0000256" key="4">
    <source>
        <dbReference type="ARBA" id="ARBA00023239"/>
    </source>
</evidence>
<dbReference type="EC" id="4.1.2.4" evidence="2"/>
<dbReference type="GO" id="GO:0005737">
    <property type="term" value="C:cytoplasm"/>
    <property type="evidence" value="ECO:0007669"/>
    <property type="project" value="InterPro"/>
</dbReference>
<gene>
    <name evidence="9" type="ORF">INT43_001550</name>
</gene>
<keyword evidence="4" id="KW-0456">Lyase</keyword>
<dbReference type="AlphaFoldDB" id="A0A8H7U9T6"/>
<organism evidence="9 10">
    <name type="scientific">Mortierella isabellina</name>
    <name type="common">Filamentous fungus</name>
    <name type="synonym">Umbelopsis isabellina</name>
    <dbReference type="NCBI Taxonomy" id="91625"/>
    <lineage>
        <taxon>Eukaryota</taxon>
        <taxon>Fungi</taxon>
        <taxon>Fungi incertae sedis</taxon>
        <taxon>Mucoromycota</taxon>
        <taxon>Mucoromycotina</taxon>
        <taxon>Umbelopsidomycetes</taxon>
        <taxon>Umbelopsidales</taxon>
        <taxon>Umbelopsidaceae</taxon>
        <taxon>Umbelopsis</taxon>
    </lineage>
</organism>
<dbReference type="GO" id="GO:0009264">
    <property type="term" value="P:deoxyribonucleotide catabolic process"/>
    <property type="evidence" value="ECO:0007669"/>
    <property type="project" value="InterPro"/>
</dbReference>